<accession>U4L7Q7</accession>
<evidence type="ECO:0000256" key="4">
    <source>
        <dbReference type="SAM" id="MobiDB-lite"/>
    </source>
</evidence>
<feature type="repeat" description="ANK" evidence="3">
    <location>
        <begin position="161"/>
        <end position="193"/>
    </location>
</feature>
<dbReference type="SUPFAM" id="SSF48403">
    <property type="entry name" value="Ankyrin repeat"/>
    <property type="match status" value="1"/>
</dbReference>
<dbReference type="Proteomes" id="UP000018144">
    <property type="component" value="Unassembled WGS sequence"/>
</dbReference>
<dbReference type="OrthoDB" id="4063909at2759"/>
<dbReference type="PROSITE" id="PS50088">
    <property type="entry name" value="ANK_REPEAT"/>
    <property type="match status" value="5"/>
</dbReference>
<dbReference type="Gene3D" id="1.25.40.20">
    <property type="entry name" value="Ankyrin repeat-containing domain"/>
    <property type="match status" value="3"/>
</dbReference>
<dbReference type="InterPro" id="IPR036770">
    <property type="entry name" value="Ankyrin_rpt-contain_sf"/>
</dbReference>
<dbReference type="InterPro" id="IPR002110">
    <property type="entry name" value="Ankyrin_rpt"/>
</dbReference>
<dbReference type="PANTHER" id="PTHR24171">
    <property type="entry name" value="ANKYRIN REPEAT DOMAIN-CONTAINING PROTEIN 39-RELATED"/>
    <property type="match status" value="1"/>
</dbReference>
<sequence length="494" mass="53748">MAGRQSIPLFNKPKPTANKSKPALQPSKPQHSETTPLFQAVHDNDIHTVLQLLSEGVDIESRNPHSQTPLISAAASGHTLLVQSLLSHGASIDAKTTDGHAALHKACFAMHEPVINLLLSSGADWTRSPPSPLFAAIEENDTSIVRRLITSGVSIESRNCHTRTPLIAAAAYGYTSLVQHLITRGADINAKTVLGRSALHEACFGWYIREDLRGDQLSVIKVLIENGADKEAREPHYGGTALTIAVMERNIEMVRLLLEKGADVEVKDHNKKTPLVLANPCPGIRDLLLQFGAKYPEPEVIEVKKARAERVMRSVHLPRLPPPSTPSPAPSPPPSPVSPPDGPVAGRDTGVVDMDKWCALCVRDGHNSGDCPFETDNLAAETEKKMTVHELSSSPELPANGGPVAGKECGEVDIECWCAWCWRYGHDSADCPFETDNPFAEKTGSVRLPQVRPSPALPIEETVVENDSDGMEVDRWCSWCDKDGHDTVHCPFRD</sequence>
<dbReference type="PANTHER" id="PTHR24171:SF9">
    <property type="entry name" value="ANKYRIN REPEAT DOMAIN-CONTAINING PROTEIN 39"/>
    <property type="match status" value="1"/>
</dbReference>
<feature type="repeat" description="ANK" evidence="3">
    <location>
        <begin position="65"/>
        <end position="97"/>
    </location>
</feature>
<protein>
    <submittedName>
        <fullName evidence="5">Similar to Ankyrin repeat domain-containing protein 50 acc. no. Q9ULJ7</fullName>
    </submittedName>
</protein>
<organism evidence="5 6">
    <name type="scientific">Pyronema omphalodes (strain CBS 100304)</name>
    <name type="common">Pyronema confluens</name>
    <dbReference type="NCBI Taxonomy" id="1076935"/>
    <lineage>
        <taxon>Eukaryota</taxon>
        <taxon>Fungi</taxon>
        <taxon>Dikarya</taxon>
        <taxon>Ascomycota</taxon>
        <taxon>Pezizomycotina</taxon>
        <taxon>Pezizomycetes</taxon>
        <taxon>Pezizales</taxon>
        <taxon>Pyronemataceae</taxon>
        <taxon>Pyronema</taxon>
    </lineage>
</organism>
<keyword evidence="2 3" id="KW-0040">ANK repeat</keyword>
<feature type="region of interest" description="Disordered" evidence="4">
    <location>
        <begin position="315"/>
        <end position="349"/>
    </location>
</feature>
<reference evidence="5 6" key="1">
    <citation type="journal article" date="2013" name="PLoS Genet.">
        <title>The genome and development-dependent transcriptomes of Pyronema confluens: a window into fungal evolution.</title>
        <authorList>
            <person name="Traeger S."/>
            <person name="Altegoer F."/>
            <person name="Freitag M."/>
            <person name="Gabaldon T."/>
            <person name="Kempken F."/>
            <person name="Kumar A."/>
            <person name="Marcet-Houben M."/>
            <person name="Poggeler S."/>
            <person name="Stajich J.E."/>
            <person name="Nowrousian M."/>
        </authorList>
    </citation>
    <scope>NUCLEOTIDE SEQUENCE [LARGE SCALE GENOMIC DNA]</scope>
    <source>
        <strain evidence="6">CBS 100304</strain>
        <tissue evidence="5">Vegetative mycelium</tissue>
    </source>
</reference>
<feature type="repeat" description="ANK" evidence="3">
    <location>
        <begin position="98"/>
        <end position="124"/>
    </location>
</feature>
<keyword evidence="1" id="KW-0677">Repeat</keyword>
<dbReference type="EMBL" id="HF935281">
    <property type="protein sequence ID" value="CCX06169.1"/>
    <property type="molecule type" value="Genomic_DNA"/>
</dbReference>
<feature type="compositionally biased region" description="Pro residues" evidence="4">
    <location>
        <begin position="319"/>
        <end position="342"/>
    </location>
</feature>
<feature type="repeat" description="ANK" evidence="3">
    <location>
        <begin position="237"/>
        <end position="269"/>
    </location>
</feature>
<evidence type="ECO:0000313" key="6">
    <source>
        <dbReference type="Proteomes" id="UP000018144"/>
    </source>
</evidence>
<name>U4L7Q7_PYROM</name>
<keyword evidence="6" id="KW-1185">Reference proteome</keyword>
<evidence type="ECO:0000256" key="1">
    <source>
        <dbReference type="ARBA" id="ARBA00022737"/>
    </source>
</evidence>
<evidence type="ECO:0000256" key="2">
    <source>
        <dbReference type="ARBA" id="ARBA00023043"/>
    </source>
</evidence>
<proteinExistence type="predicted"/>
<dbReference type="Pfam" id="PF12796">
    <property type="entry name" value="Ank_2"/>
    <property type="match status" value="2"/>
</dbReference>
<evidence type="ECO:0000313" key="5">
    <source>
        <dbReference type="EMBL" id="CCX06169.1"/>
    </source>
</evidence>
<gene>
    <name evidence="5" type="ORF">PCON_05756</name>
</gene>
<dbReference type="SMART" id="SM00248">
    <property type="entry name" value="ANK"/>
    <property type="match status" value="7"/>
</dbReference>
<feature type="region of interest" description="Disordered" evidence="4">
    <location>
        <begin position="1"/>
        <end position="33"/>
    </location>
</feature>
<evidence type="ECO:0000256" key="3">
    <source>
        <dbReference type="PROSITE-ProRule" id="PRU00023"/>
    </source>
</evidence>
<dbReference type="STRING" id="1076935.U4L7Q7"/>
<dbReference type="eggNOG" id="KOG0504">
    <property type="taxonomic scope" value="Eukaryota"/>
</dbReference>
<feature type="repeat" description="ANK" evidence="3">
    <location>
        <begin position="32"/>
        <end position="64"/>
    </location>
</feature>
<dbReference type="Pfam" id="PF00023">
    <property type="entry name" value="Ank"/>
    <property type="match status" value="1"/>
</dbReference>
<dbReference type="AlphaFoldDB" id="U4L7Q7"/>
<dbReference type="PROSITE" id="PS50297">
    <property type="entry name" value="ANK_REP_REGION"/>
    <property type="match status" value="4"/>
</dbReference>